<dbReference type="GeneID" id="302268973"/>
<dbReference type="EMBL" id="MXAN01000064">
    <property type="protein sequence ID" value="OPH35606.1"/>
    <property type="molecule type" value="Genomic_DNA"/>
</dbReference>
<dbReference type="CDD" id="cd09872">
    <property type="entry name" value="PIN_Sll0205-like"/>
    <property type="match status" value="1"/>
</dbReference>
<name>A0A1V4GU06_MORLA</name>
<dbReference type="InterPro" id="IPR052919">
    <property type="entry name" value="TA_system_RNase"/>
</dbReference>
<dbReference type="Proteomes" id="UP000191025">
    <property type="component" value="Unassembled WGS sequence"/>
</dbReference>
<dbReference type="Proteomes" id="UP000254107">
    <property type="component" value="Unassembled WGS sequence"/>
</dbReference>
<reference evidence="2" key="2">
    <citation type="submission" date="2017-03" db="EMBL/GenBank/DDBJ databases">
        <authorList>
            <person name="Afonso C.L."/>
            <person name="Miller P.J."/>
            <person name="Scott M.A."/>
            <person name="Spackman E."/>
            <person name="Goraichik I."/>
            <person name="Dimitrov K.M."/>
            <person name="Suarez D.L."/>
            <person name="Swayne D.E."/>
        </authorList>
    </citation>
    <scope>NUCLEOTIDE SEQUENCE</scope>
    <source>
        <strain evidence="2">CCUG 4441</strain>
    </source>
</reference>
<sequence length="130" mass="15384">MNYLLDTHIVIWLAKEPHKLSDKVKNILENTENTIYFSTVNLWEIALKTNLNKDGFKFDTIKLYQRLLENGFIELDINHKYTKILENLPIIHKDPFDRMLIAQSMIDNLCLITNDDKIIQYQGLKFLTND</sequence>
<dbReference type="InterPro" id="IPR002716">
    <property type="entry name" value="PIN_dom"/>
</dbReference>
<dbReference type="AlphaFoldDB" id="A0A1V4GU06"/>
<accession>A0A1V4GU06</accession>
<dbReference type="EMBL" id="UGQC01000001">
    <property type="protein sequence ID" value="STY98929.1"/>
    <property type="molecule type" value="Genomic_DNA"/>
</dbReference>
<dbReference type="InterPro" id="IPR041705">
    <property type="entry name" value="PIN_Sll0205"/>
</dbReference>
<dbReference type="PANTHER" id="PTHR36173:SF2">
    <property type="entry name" value="RIBONUCLEASE VAPC16"/>
    <property type="match status" value="1"/>
</dbReference>
<reference evidence="4" key="1">
    <citation type="submission" date="2017-03" db="EMBL/GenBank/DDBJ databases">
        <title>Draft genome sequence of Moraxella equi CCUG 4950T type strain.</title>
        <authorList>
            <person name="Salva-Serra F."/>
            <person name="Engstrom-Jakobsson H."/>
            <person name="Thorell K."/>
            <person name="Jaen-Luchoro D."/>
            <person name="Gonzales-Siles L."/>
            <person name="Karlsson R."/>
            <person name="Yazdan S."/>
            <person name="Boulund F."/>
            <person name="Johnning A."/>
            <person name="Engstrand L."/>
            <person name="Kristiansson E."/>
            <person name="Moore E."/>
        </authorList>
    </citation>
    <scope>NUCLEOTIDE SEQUENCE [LARGE SCALE GENOMIC DNA]</scope>
    <source>
        <strain evidence="4">CCUG 4441</strain>
    </source>
</reference>
<protein>
    <submittedName>
        <fullName evidence="3">PIN domain</fullName>
    </submittedName>
    <submittedName>
        <fullName evidence="2">Twitching motility protein PilT</fullName>
    </submittedName>
</protein>
<evidence type="ECO:0000259" key="1">
    <source>
        <dbReference type="Pfam" id="PF01850"/>
    </source>
</evidence>
<proteinExistence type="predicted"/>
<evidence type="ECO:0000313" key="5">
    <source>
        <dbReference type="Proteomes" id="UP000254107"/>
    </source>
</evidence>
<dbReference type="Pfam" id="PF01850">
    <property type="entry name" value="PIN"/>
    <property type="match status" value="1"/>
</dbReference>
<evidence type="ECO:0000313" key="2">
    <source>
        <dbReference type="EMBL" id="OPH35606.1"/>
    </source>
</evidence>
<dbReference type="PANTHER" id="PTHR36173">
    <property type="entry name" value="RIBONUCLEASE VAPC16-RELATED"/>
    <property type="match status" value="1"/>
</dbReference>
<keyword evidence="5" id="KW-1185">Reference proteome</keyword>
<reference evidence="3 5" key="3">
    <citation type="submission" date="2018-06" db="EMBL/GenBank/DDBJ databases">
        <authorList>
            <consortium name="Pathogen Informatics"/>
            <person name="Doyle S."/>
        </authorList>
    </citation>
    <scope>NUCLEOTIDE SEQUENCE [LARGE SCALE GENOMIC DNA]</scope>
    <source>
        <strain evidence="3 5">NCTC7911</strain>
    </source>
</reference>
<evidence type="ECO:0000313" key="3">
    <source>
        <dbReference type="EMBL" id="STY98929.1"/>
    </source>
</evidence>
<dbReference type="InterPro" id="IPR029060">
    <property type="entry name" value="PIN-like_dom_sf"/>
</dbReference>
<feature type="domain" description="PIN" evidence="1">
    <location>
        <begin position="3"/>
        <end position="121"/>
    </location>
</feature>
<dbReference type="RefSeq" id="WP_062499558.1">
    <property type="nucleotide sequence ID" value="NZ_MXAN01000064.1"/>
</dbReference>
<organism evidence="2 4">
    <name type="scientific">Moraxella lacunata</name>
    <dbReference type="NCBI Taxonomy" id="477"/>
    <lineage>
        <taxon>Bacteria</taxon>
        <taxon>Pseudomonadati</taxon>
        <taxon>Pseudomonadota</taxon>
        <taxon>Gammaproteobacteria</taxon>
        <taxon>Moraxellales</taxon>
        <taxon>Moraxellaceae</taxon>
        <taxon>Moraxella</taxon>
    </lineage>
</organism>
<evidence type="ECO:0000313" key="4">
    <source>
        <dbReference type="Proteomes" id="UP000191025"/>
    </source>
</evidence>
<dbReference type="Gene3D" id="3.40.50.1010">
    <property type="entry name" value="5'-nuclease"/>
    <property type="match status" value="1"/>
</dbReference>
<dbReference type="SUPFAM" id="SSF88723">
    <property type="entry name" value="PIN domain-like"/>
    <property type="match status" value="1"/>
</dbReference>
<gene>
    <name evidence="2" type="ORF">B5J94_09430</name>
    <name evidence="3" type="ORF">NCTC7911_00297</name>
</gene>